<feature type="transmembrane region" description="Helical" evidence="1">
    <location>
        <begin position="89"/>
        <end position="109"/>
    </location>
</feature>
<keyword evidence="3" id="KW-1185">Reference proteome</keyword>
<feature type="transmembrane region" description="Helical" evidence="1">
    <location>
        <begin position="179"/>
        <end position="198"/>
    </location>
</feature>
<feature type="transmembrane region" description="Helical" evidence="1">
    <location>
        <begin position="37"/>
        <end position="57"/>
    </location>
</feature>
<dbReference type="AlphaFoldDB" id="A0A1N6I9I8"/>
<keyword evidence="1" id="KW-1133">Transmembrane helix</keyword>
<reference evidence="3" key="1">
    <citation type="submission" date="2016-11" db="EMBL/GenBank/DDBJ databases">
        <authorList>
            <person name="Varghese N."/>
            <person name="Submissions S."/>
        </authorList>
    </citation>
    <scope>NUCLEOTIDE SEQUENCE [LARGE SCALE GENOMIC DNA]</scope>
    <source>
        <strain evidence="3">DSM 27623</strain>
    </source>
</reference>
<keyword evidence="1" id="KW-0472">Membrane</keyword>
<dbReference type="OrthoDB" id="1261025at2"/>
<feature type="transmembrane region" description="Helical" evidence="1">
    <location>
        <begin position="6"/>
        <end position="25"/>
    </location>
</feature>
<dbReference type="STRING" id="1416779.SAMN05444409_2455"/>
<dbReference type="EMBL" id="FSRK01000002">
    <property type="protein sequence ID" value="SIO28681.1"/>
    <property type="molecule type" value="Genomic_DNA"/>
</dbReference>
<feature type="transmembrane region" description="Helical" evidence="1">
    <location>
        <begin position="63"/>
        <end position="82"/>
    </location>
</feature>
<feature type="transmembrane region" description="Helical" evidence="1">
    <location>
        <begin position="156"/>
        <end position="173"/>
    </location>
</feature>
<gene>
    <name evidence="2" type="ORF">SAMN05444409_2455</name>
</gene>
<dbReference type="RefSeq" id="WP_074235667.1">
    <property type="nucleotide sequence ID" value="NZ_FSRK01000002.1"/>
</dbReference>
<sequence>MTEYYYISVGISYLLLITAIILSIIKYKQTIQNEKWYIYYIIFVFCIELLSVVLPFFKIKSNFFLYQIYIAGEFFTVTGIFIKKLNLSKYSFVLTGLFSLFFITADRVLGQYQYNNDYSKAISNIMMIVLIGYSLIQDIRNLKSKSSFQVIDKTYFFYFTVSLFIFILQHQLIEFPFEYFSAIWIINNLMVCVLYSLFIKTFLQLKK</sequence>
<protein>
    <submittedName>
        <fullName evidence="2">Uncharacterized protein</fullName>
    </submittedName>
</protein>
<keyword evidence="1" id="KW-0812">Transmembrane</keyword>
<evidence type="ECO:0000313" key="2">
    <source>
        <dbReference type="EMBL" id="SIO28681.1"/>
    </source>
</evidence>
<evidence type="ECO:0000256" key="1">
    <source>
        <dbReference type="SAM" id="Phobius"/>
    </source>
</evidence>
<name>A0A1N6I9I8_9FLAO</name>
<evidence type="ECO:0000313" key="3">
    <source>
        <dbReference type="Proteomes" id="UP000185207"/>
    </source>
</evidence>
<accession>A0A1N6I9I8</accession>
<organism evidence="2 3">
    <name type="scientific">Epilithonimonas zeae</name>
    <dbReference type="NCBI Taxonomy" id="1416779"/>
    <lineage>
        <taxon>Bacteria</taxon>
        <taxon>Pseudomonadati</taxon>
        <taxon>Bacteroidota</taxon>
        <taxon>Flavobacteriia</taxon>
        <taxon>Flavobacteriales</taxon>
        <taxon>Weeksellaceae</taxon>
        <taxon>Chryseobacterium group</taxon>
        <taxon>Epilithonimonas</taxon>
    </lineage>
</organism>
<dbReference type="Proteomes" id="UP000185207">
    <property type="component" value="Unassembled WGS sequence"/>
</dbReference>
<proteinExistence type="predicted"/>
<feature type="transmembrane region" description="Helical" evidence="1">
    <location>
        <begin position="121"/>
        <end position="136"/>
    </location>
</feature>